<feature type="region of interest" description="Disordered" evidence="1">
    <location>
        <begin position="202"/>
        <end position="268"/>
    </location>
</feature>
<organism evidence="2 3">
    <name type="scientific">Obba rivulosa</name>
    <dbReference type="NCBI Taxonomy" id="1052685"/>
    <lineage>
        <taxon>Eukaryota</taxon>
        <taxon>Fungi</taxon>
        <taxon>Dikarya</taxon>
        <taxon>Basidiomycota</taxon>
        <taxon>Agaricomycotina</taxon>
        <taxon>Agaricomycetes</taxon>
        <taxon>Polyporales</taxon>
        <taxon>Gelatoporiaceae</taxon>
        <taxon>Obba</taxon>
    </lineage>
</organism>
<evidence type="ECO:0000256" key="1">
    <source>
        <dbReference type="SAM" id="MobiDB-lite"/>
    </source>
</evidence>
<sequence>MSTGMRPWPHVQREDYPNVKYWTRATWKEAYKMLMKEPTNSYGADETEVSTKLLFLEDSNGTLLSKERIDLIRTAARGWFMWLREKKKAPKTWDTGIDHQSRTEVLTKLITEFPELGYGHHGWKADEVAIVTYSSWYKNHCTEPDAEETHVSKRNHAHAHANVRAPKRRRTENANDGAEISHDDAIGSTSGLSFAAAGVANDPTTRLDSSGTSLAMRPDEAPPDSAPAMVSSSLSSADDPSGVSGSYSGNSGAVSGSGSGSDSGLVSGSLSGCASASGSASCPVPRPISASGIKLDAEPASGKASASDSATHPFAGVISSSIIFAQALLQPTSCPTPAYIDAGQNTPPGDVRVAAQSLASQKTAPGVAVENTESIRNPKTKNTTRKSRILVPGKVHTARNICARGYKEKYPQATAAEFKEYWEKLPKGELETFKCEAKRLTDTDKNKD</sequence>
<keyword evidence="3" id="KW-1185">Reference proteome</keyword>
<reference evidence="2 3" key="1">
    <citation type="submission" date="2016-07" db="EMBL/GenBank/DDBJ databases">
        <title>Draft genome of the white-rot fungus Obba rivulosa 3A-2.</title>
        <authorList>
            <consortium name="DOE Joint Genome Institute"/>
            <person name="Miettinen O."/>
            <person name="Riley R."/>
            <person name="Acob R."/>
            <person name="Barry K."/>
            <person name="Cullen D."/>
            <person name="De Vries R."/>
            <person name="Hainaut M."/>
            <person name="Hatakka A."/>
            <person name="Henrissat B."/>
            <person name="Hilden K."/>
            <person name="Kuo R."/>
            <person name="Labutti K."/>
            <person name="Lipzen A."/>
            <person name="Makela M.R."/>
            <person name="Sandor L."/>
            <person name="Spatafora J.W."/>
            <person name="Grigoriev I.V."/>
            <person name="Hibbett D.S."/>
        </authorList>
    </citation>
    <scope>NUCLEOTIDE SEQUENCE [LARGE SCALE GENOMIC DNA]</scope>
    <source>
        <strain evidence="2 3">3A-2</strain>
    </source>
</reference>
<dbReference type="EMBL" id="KV722340">
    <property type="protein sequence ID" value="OCH94841.1"/>
    <property type="molecule type" value="Genomic_DNA"/>
</dbReference>
<proteinExistence type="predicted"/>
<evidence type="ECO:0000313" key="2">
    <source>
        <dbReference type="EMBL" id="OCH94841.1"/>
    </source>
</evidence>
<dbReference type="Proteomes" id="UP000250043">
    <property type="component" value="Unassembled WGS sequence"/>
</dbReference>
<evidence type="ECO:0000313" key="3">
    <source>
        <dbReference type="Proteomes" id="UP000250043"/>
    </source>
</evidence>
<accession>A0A8E2DSF6</accession>
<feature type="compositionally biased region" description="Polar residues" evidence="1">
    <location>
        <begin position="202"/>
        <end position="213"/>
    </location>
</feature>
<feature type="region of interest" description="Disordered" evidence="1">
    <location>
        <begin position="147"/>
        <end position="187"/>
    </location>
</feature>
<gene>
    <name evidence="2" type="ORF">OBBRIDRAFT_884401</name>
</gene>
<feature type="compositionally biased region" description="Low complexity" evidence="1">
    <location>
        <begin position="226"/>
        <end position="254"/>
    </location>
</feature>
<name>A0A8E2DSF6_9APHY</name>
<dbReference type="AlphaFoldDB" id="A0A8E2DSF6"/>
<feature type="compositionally biased region" description="Basic residues" evidence="1">
    <location>
        <begin position="152"/>
        <end position="170"/>
    </location>
</feature>
<protein>
    <submittedName>
        <fullName evidence="2">Uncharacterized protein</fullName>
    </submittedName>
</protein>
<dbReference type="OrthoDB" id="2804000at2759"/>